<dbReference type="Proteomes" id="UP000589626">
    <property type="component" value="Unassembled WGS sequence"/>
</dbReference>
<sequence length="343" mass="37311">MAKVVDAADRAQRRWSVLGYPIAVIYKYFDDQGNYLAAIITYYAFIAIFPLLLLGSSILGFFLQDNPELQQDLLDTALAQFPIIGDQLGRPGGLQGSTEAIVIGGLVALYGALGLGQALQNALNIAWSVPRNSRPNPVLLRLKSLFLLLTAGVAVLAVSVLSTLAANTEVFGETVSSYRWPITVATIVINTLVLTALFRVGAARSHSIWTGSVPGAVTASLLWIGLQKVGTLYVTNVLTETSAMNQTFGLVLGLIGIIWLTAVIGVLGIEVNVVLERRLWPRALLTPFTDRVELTEADRRAYTSYARAQRHKGFETVEVTFTDTQKLRLRSAEVEDDQADHVP</sequence>
<feature type="transmembrane region" description="Helical" evidence="6">
    <location>
        <begin position="207"/>
        <end position="226"/>
    </location>
</feature>
<evidence type="ECO:0000256" key="4">
    <source>
        <dbReference type="ARBA" id="ARBA00022989"/>
    </source>
</evidence>
<dbReference type="InterPro" id="IPR017039">
    <property type="entry name" value="Virul_fac_BrkB"/>
</dbReference>
<dbReference type="GO" id="GO:0005886">
    <property type="term" value="C:plasma membrane"/>
    <property type="evidence" value="ECO:0007669"/>
    <property type="project" value="UniProtKB-SubCell"/>
</dbReference>
<organism evidence="7 8">
    <name type="scientific">Nocardioides soli</name>
    <dbReference type="NCBI Taxonomy" id="1036020"/>
    <lineage>
        <taxon>Bacteria</taxon>
        <taxon>Bacillati</taxon>
        <taxon>Actinomycetota</taxon>
        <taxon>Actinomycetes</taxon>
        <taxon>Propionibacteriales</taxon>
        <taxon>Nocardioidaceae</taxon>
        <taxon>Nocardioides</taxon>
    </lineage>
</organism>
<comment type="caution">
    <text evidence="7">The sequence shown here is derived from an EMBL/GenBank/DDBJ whole genome shotgun (WGS) entry which is preliminary data.</text>
</comment>
<reference evidence="7 8" key="1">
    <citation type="submission" date="2020-08" db="EMBL/GenBank/DDBJ databases">
        <title>Sequencing the genomes of 1000 actinobacteria strains.</title>
        <authorList>
            <person name="Klenk H.-P."/>
        </authorList>
    </citation>
    <scope>NUCLEOTIDE SEQUENCE [LARGE SCALE GENOMIC DNA]</scope>
    <source>
        <strain evidence="7 8">DSM 105498</strain>
    </source>
</reference>
<protein>
    <submittedName>
        <fullName evidence="7">YihY family inner membrane protein</fullName>
    </submittedName>
</protein>
<keyword evidence="5 6" id="KW-0472">Membrane</keyword>
<name>A0A7W4W1I0_9ACTN</name>
<feature type="transmembrane region" description="Helical" evidence="6">
    <location>
        <begin position="144"/>
        <end position="166"/>
    </location>
</feature>
<dbReference type="Pfam" id="PF03631">
    <property type="entry name" value="Virul_fac_BrkB"/>
    <property type="match status" value="1"/>
</dbReference>
<evidence type="ECO:0000313" key="7">
    <source>
        <dbReference type="EMBL" id="MBB3045403.1"/>
    </source>
</evidence>
<evidence type="ECO:0000256" key="5">
    <source>
        <dbReference type="ARBA" id="ARBA00023136"/>
    </source>
</evidence>
<comment type="subcellular location">
    <subcellularLocation>
        <location evidence="1">Cell membrane</location>
        <topology evidence="1">Multi-pass membrane protein</topology>
    </subcellularLocation>
</comment>
<evidence type="ECO:0000256" key="3">
    <source>
        <dbReference type="ARBA" id="ARBA00022692"/>
    </source>
</evidence>
<dbReference type="RefSeq" id="WP_183595399.1">
    <property type="nucleotide sequence ID" value="NZ_JACHWR010000007.1"/>
</dbReference>
<proteinExistence type="predicted"/>
<gene>
    <name evidence="7" type="ORF">FHU40_005260</name>
</gene>
<feature type="transmembrane region" description="Helical" evidence="6">
    <location>
        <begin position="100"/>
        <end position="123"/>
    </location>
</feature>
<keyword evidence="4 6" id="KW-1133">Transmembrane helix</keyword>
<dbReference type="PANTHER" id="PTHR30213">
    <property type="entry name" value="INNER MEMBRANE PROTEIN YHJD"/>
    <property type="match status" value="1"/>
</dbReference>
<keyword evidence="3 6" id="KW-0812">Transmembrane</keyword>
<evidence type="ECO:0000256" key="2">
    <source>
        <dbReference type="ARBA" id="ARBA00022475"/>
    </source>
</evidence>
<feature type="transmembrane region" description="Helical" evidence="6">
    <location>
        <begin position="178"/>
        <end position="200"/>
    </location>
</feature>
<evidence type="ECO:0000256" key="1">
    <source>
        <dbReference type="ARBA" id="ARBA00004651"/>
    </source>
</evidence>
<dbReference type="PANTHER" id="PTHR30213:SF1">
    <property type="entry name" value="INNER MEMBRANE PROTEIN YHJD"/>
    <property type="match status" value="1"/>
</dbReference>
<keyword evidence="8" id="KW-1185">Reference proteome</keyword>
<feature type="transmembrane region" description="Helical" evidence="6">
    <location>
        <begin position="35"/>
        <end position="63"/>
    </location>
</feature>
<evidence type="ECO:0000313" key="8">
    <source>
        <dbReference type="Proteomes" id="UP000589626"/>
    </source>
</evidence>
<dbReference type="EMBL" id="JACHWR010000007">
    <property type="protein sequence ID" value="MBB3045403.1"/>
    <property type="molecule type" value="Genomic_DNA"/>
</dbReference>
<keyword evidence="2" id="KW-1003">Cell membrane</keyword>
<evidence type="ECO:0000256" key="6">
    <source>
        <dbReference type="SAM" id="Phobius"/>
    </source>
</evidence>
<dbReference type="AlphaFoldDB" id="A0A7W4W1I0"/>
<feature type="transmembrane region" description="Helical" evidence="6">
    <location>
        <begin position="246"/>
        <end position="269"/>
    </location>
</feature>
<accession>A0A7W4W1I0</accession>